<evidence type="ECO:0000313" key="4">
    <source>
        <dbReference type="Proteomes" id="UP000230842"/>
    </source>
</evidence>
<dbReference type="OrthoDB" id="4350422at2"/>
<dbReference type="AlphaFoldDB" id="A0A0B2BMM4"/>
<comment type="caution">
    <text evidence="3">The sequence shown here is derived from an EMBL/GenBank/DDBJ whole genome shotgun (WGS) entry which is preliminary data.</text>
</comment>
<dbReference type="PANTHER" id="PTHR37938">
    <property type="entry name" value="BLL0215 PROTEIN"/>
    <property type="match status" value="1"/>
</dbReference>
<sequence>MAVSSKLLIEGEREVLTVRTHVKALLVPFVVLILIAGAAGFTSAVTSGTVRLVVIVVAVLILLWWVLLPFLRWLTTTYTITNKRLIEQTGLLTRSGRIIPLSRINDVAYEKHLSDRILGCGTLIVHDASEQEGMKIVDVPQVEDVHRQLTTLVFSAHHPDSESDERI</sequence>
<keyword evidence="4" id="KW-1185">Reference proteome</keyword>
<evidence type="ECO:0000313" key="3">
    <source>
        <dbReference type="EMBL" id="PJJ58512.1"/>
    </source>
</evidence>
<dbReference type="PANTHER" id="PTHR37938:SF1">
    <property type="entry name" value="BLL0215 PROTEIN"/>
    <property type="match status" value="1"/>
</dbReference>
<feature type="transmembrane region" description="Helical" evidence="1">
    <location>
        <begin position="25"/>
        <end position="46"/>
    </location>
</feature>
<dbReference type="RefSeq" id="WP_039346984.1">
    <property type="nucleotide sequence ID" value="NZ_PGEZ01000001.1"/>
</dbReference>
<name>A0A0B2BMM4_9ACTN</name>
<dbReference type="EMBL" id="PGEZ01000001">
    <property type="protein sequence ID" value="PJJ58512.1"/>
    <property type="molecule type" value="Genomic_DNA"/>
</dbReference>
<accession>A0A0B2BMM4</accession>
<gene>
    <name evidence="3" type="ORF">CLV56_2763</name>
</gene>
<keyword evidence="1" id="KW-0812">Transmembrane</keyword>
<dbReference type="Pfam" id="PF03703">
    <property type="entry name" value="bPH_2"/>
    <property type="match status" value="1"/>
</dbReference>
<keyword evidence="1" id="KW-1133">Transmembrane helix</keyword>
<feature type="domain" description="YdbS-like PH" evidence="2">
    <location>
        <begin position="73"/>
        <end position="149"/>
    </location>
</feature>
<dbReference type="InterPro" id="IPR005182">
    <property type="entry name" value="YdbS-like_PH"/>
</dbReference>
<protein>
    <submittedName>
        <fullName evidence="3">PH (Pleckstrin Homology) domain-containing protein</fullName>
    </submittedName>
</protein>
<proteinExistence type="predicted"/>
<evidence type="ECO:0000256" key="1">
    <source>
        <dbReference type="SAM" id="Phobius"/>
    </source>
</evidence>
<feature type="transmembrane region" description="Helical" evidence="1">
    <location>
        <begin position="52"/>
        <end position="74"/>
    </location>
</feature>
<organism evidence="3 4">
    <name type="scientific">Mumia flava</name>
    <dbReference type="NCBI Taxonomy" id="1348852"/>
    <lineage>
        <taxon>Bacteria</taxon>
        <taxon>Bacillati</taxon>
        <taxon>Actinomycetota</taxon>
        <taxon>Actinomycetes</taxon>
        <taxon>Propionibacteriales</taxon>
        <taxon>Nocardioidaceae</taxon>
        <taxon>Mumia</taxon>
    </lineage>
</organism>
<keyword evidence="1" id="KW-0472">Membrane</keyword>
<dbReference type="Proteomes" id="UP000230842">
    <property type="component" value="Unassembled WGS sequence"/>
</dbReference>
<evidence type="ECO:0000259" key="2">
    <source>
        <dbReference type="Pfam" id="PF03703"/>
    </source>
</evidence>
<reference evidence="3 4" key="1">
    <citation type="submission" date="2017-11" db="EMBL/GenBank/DDBJ databases">
        <title>Genomic Encyclopedia of Archaeal and Bacterial Type Strains, Phase II (KMG-II): From Individual Species to Whole Genera.</title>
        <authorList>
            <person name="Goeker M."/>
        </authorList>
    </citation>
    <scope>NUCLEOTIDE SEQUENCE [LARGE SCALE GENOMIC DNA]</scope>
    <source>
        <strain evidence="3 4">DSM 27763</strain>
    </source>
</reference>